<sequence length="116" mass="12987">MLLHLPAFDLRTTYFLIAGIAGVNPKVTTIGSVTFARYAVQVVLQFKINACKIPANFPTGYFPQGTTAPGQYPRSLYGTEVFKMNEKLWQLAFQLAKMAEPQFNDTMDSRRLGHPT</sequence>
<organism evidence="1 2">
    <name type="scientific">Mycena venus</name>
    <dbReference type="NCBI Taxonomy" id="2733690"/>
    <lineage>
        <taxon>Eukaryota</taxon>
        <taxon>Fungi</taxon>
        <taxon>Dikarya</taxon>
        <taxon>Basidiomycota</taxon>
        <taxon>Agaricomycotina</taxon>
        <taxon>Agaricomycetes</taxon>
        <taxon>Agaricomycetidae</taxon>
        <taxon>Agaricales</taxon>
        <taxon>Marasmiineae</taxon>
        <taxon>Mycenaceae</taxon>
        <taxon>Mycena</taxon>
    </lineage>
</organism>
<protein>
    <submittedName>
        <fullName evidence="1">Purine nucleoside permease</fullName>
    </submittedName>
</protein>
<dbReference type="AlphaFoldDB" id="A0A8H6YQ53"/>
<evidence type="ECO:0000313" key="2">
    <source>
        <dbReference type="Proteomes" id="UP000620124"/>
    </source>
</evidence>
<keyword evidence="2" id="KW-1185">Reference proteome</keyword>
<evidence type="ECO:0000313" key="1">
    <source>
        <dbReference type="EMBL" id="KAF7362776.1"/>
    </source>
</evidence>
<reference evidence="1" key="1">
    <citation type="submission" date="2020-05" db="EMBL/GenBank/DDBJ databases">
        <title>Mycena genomes resolve the evolution of fungal bioluminescence.</title>
        <authorList>
            <person name="Tsai I.J."/>
        </authorList>
    </citation>
    <scope>NUCLEOTIDE SEQUENCE</scope>
    <source>
        <strain evidence="1">CCC161011</strain>
    </source>
</reference>
<accession>A0A8H6YQ53</accession>
<dbReference type="EMBL" id="JACAZI010000004">
    <property type="protein sequence ID" value="KAF7362776.1"/>
    <property type="molecule type" value="Genomic_DNA"/>
</dbReference>
<proteinExistence type="predicted"/>
<dbReference type="Pfam" id="PF06516">
    <property type="entry name" value="NUP"/>
    <property type="match status" value="1"/>
</dbReference>
<dbReference type="OrthoDB" id="2331083at2759"/>
<comment type="caution">
    <text evidence="1">The sequence shown here is derived from an EMBL/GenBank/DDBJ whole genome shotgun (WGS) entry which is preliminary data.</text>
</comment>
<name>A0A8H6YQ53_9AGAR</name>
<dbReference type="PANTHER" id="PTHR38643:SF1">
    <property type="entry name" value="PURINE NUCLEOSIDE PERMEASE C285.05-RELATED"/>
    <property type="match status" value="1"/>
</dbReference>
<dbReference type="Proteomes" id="UP000620124">
    <property type="component" value="Unassembled WGS sequence"/>
</dbReference>
<gene>
    <name evidence="1" type="ORF">MVEN_00627300</name>
</gene>
<dbReference type="InterPro" id="IPR009486">
    <property type="entry name" value="Pur_nuclsid_perm"/>
</dbReference>
<dbReference type="PANTHER" id="PTHR38643">
    <property type="entry name" value="PURINE NUCLEOSIDE PERMEASE C285.05-RELATED"/>
    <property type="match status" value="1"/>
</dbReference>
<dbReference type="GO" id="GO:0005783">
    <property type="term" value="C:endoplasmic reticulum"/>
    <property type="evidence" value="ECO:0007669"/>
    <property type="project" value="TreeGrafter"/>
</dbReference>
<dbReference type="GO" id="GO:0055085">
    <property type="term" value="P:transmembrane transport"/>
    <property type="evidence" value="ECO:0007669"/>
    <property type="project" value="InterPro"/>
</dbReference>